<dbReference type="Pfam" id="PF05598">
    <property type="entry name" value="DUF772"/>
    <property type="match status" value="1"/>
</dbReference>
<sequence length="553" mass="61980">MSLWPRSTREIPEQTRLVARTAFPRGALAMRVRDSLGAVFSDAEFADLFARRGHPALSPAFLAMVSVLQYAEGLTGRQAADAVRGRLDWKYCLALELNDSGFDASVLSEFRSRLVTGEHSDRLLARVLQVLSEHDLLGPGGRQRTDATHVVADIRLLNRLELVAETMRAALEALAAAAPGWLAAHTALDWWDRYARRASDYRLPQALPARDELFRTVGQDGFRLLESAYGGCAPDWLREIPAVQVLRRVWVQQYYRDHVGRPGAREAKDLPPGLLSIGSPYDAEARYSIKRGMAWRGYKAHFTETCPDDRPRLIVHVDTTEASRADVETTLARHTALETAGFKPDQELVDAAYVSIDHILTAKQQGIELTGPLPPDSGWQARDPDAFDRTHFTIDWDNRHVTCPNGKQSRYWREASSRDGLPIVQVTFRLPDCTPCPDRPRCTRSAHNARAMTFRPREQFEAQQRIRADQDTDGWKEQYALRAGVEGTMAQASSRCNVHRARYRGLARTHLQHVLTATALNLVRTDAWLAGIPLAGAWTSRLTRLHATLAATM</sequence>
<dbReference type="InterPro" id="IPR025668">
    <property type="entry name" value="Tnp_DDE_dom"/>
</dbReference>
<dbReference type="InterPro" id="IPR047629">
    <property type="entry name" value="IS1182_transpos"/>
</dbReference>
<evidence type="ECO:0000313" key="3">
    <source>
        <dbReference type="EMBL" id="MEE4597209.1"/>
    </source>
</evidence>
<evidence type="ECO:0000259" key="2">
    <source>
        <dbReference type="Pfam" id="PF13751"/>
    </source>
</evidence>
<feature type="domain" description="Transposase InsH N-terminal" evidence="1">
    <location>
        <begin position="34"/>
        <end position="113"/>
    </location>
</feature>
<proteinExistence type="predicted"/>
<dbReference type="Proteomes" id="UP001354709">
    <property type="component" value="Unassembled WGS sequence"/>
</dbReference>
<reference evidence="3 4" key="1">
    <citation type="submission" date="2023-11" db="EMBL/GenBank/DDBJ databases">
        <title>30 novel species of actinomycetes from the DSMZ collection.</title>
        <authorList>
            <person name="Nouioui I."/>
        </authorList>
    </citation>
    <scope>NUCLEOTIDE SEQUENCE [LARGE SCALE GENOMIC DNA]</scope>
    <source>
        <strain evidence="3 4">DSM 41524</strain>
    </source>
</reference>
<dbReference type="NCBIfam" id="NF033551">
    <property type="entry name" value="transpos_IS1182"/>
    <property type="match status" value="1"/>
</dbReference>
<feature type="domain" description="Transposase DDE" evidence="2">
    <location>
        <begin position="402"/>
        <end position="524"/>
    </location>
</feature>
<accession>A0ABU7Q738</accession>
<dbReference type="Pfam" id="PF13751">
    <property type="entry name" value="DDE_Tnp_1_6"/>
    <property type="match status" value="1"/>
</dbReference>
<organism evidence="3 4">
    <name type="scientific">Streptomyces asiaticus subsp. ignotus</name>
    <dbReference type="NCBI Taxonomy" id="3098222"/>
    <lineage>
        <taxon>Bacteria</taxon>
        <taxon>Bacillati</taxon>
        <taxon>Actinomycetota</taxon>
        <taxon>Actinomycetes</taxon>
        <taxon>Kitasatosporales</taxon>
        <taxon>Streptomycetaceae</taxon>
        <taxon>Streptomyces</taxon>
        <taxon>Streptomyces violaceusniger group</taxon>
    </lineage>
</organism>
<evidence type="ECO:0000259" key="1">
    <source>
        <dbReference type="Pfam" id="PF05598"/>
    </source>
</evidence>
<dbReference type="PANTHER" id="PTHR35604">
    <property type="entry name" value="TRANSPOSASE INSH FOR INSERTION SEQUENCE ELEMENT IS5A-RELATED"/>
    <property type="match status" value="1"/>
</dbReference>
<comment type="caution">
    <text evidence="3">The sequence shown here is derived from an EMBL/GenBank/DDBJ whole genome shotgun (WGS) entry which is preliminary data.</text>
</comment>
<dbReference type="EMBL" id="JAZBJO010000032">
    <property type="protein sequence ID" value="MEE4597209.1"/>
    <property type="molecule type" value="Genomic_DNA"/>
</dbReference>
<dbReference type="PANTHER" id="PTHR35604:SF2">
    <property type="entry name" value="TRANSPOSASE INSH FOR INSERTION SEQUENCE ELEMENT IS5A-RELATED"/>
    <property type="match status" value="1"/>
</dbReference>
<dbReference type="RefSeq" id="WP_330813901.1">
    <property type="nucleotide sequence ID" value="NZ_JAZBJO010000032.1"/>
</dbReference>
<name>A0ABU7Q738_9ACTN</name>
<gene>
    <name evidence="3" type="ORF">V2J94_35875</name>
</gene>
<keyword evidence="4" id="KW-1185">Reference proteome</keyword>
<dbReference type="InterPro" id="IPR008490">
    <property type="entry name" value="Transposase_InsH_N"/>
</dbReference>
<evidence type="ECO:0000313" key="4">
    <source>
        <dbReference type="Proteomes" id="UP001354709"/>
    </source>
</evidence>
<protein>
    <submittedName>
        <fullName evidence="3">IS1182 family transposase</fullName>
    </submittedName>
</protein>